<dbReference type="SUPFAM" id="SSF158573">
    <property type="entry name" value="GINS helical bundle-like"/>
    <property type="match status" value="1"/>
</dbReference>
<keyword evidence="3" id="KW-0235">DNA replication</keyword>
<dbReference type="OrthoDB" id="10252587at2759"/>
<evidence type="ECO:0000313" key="6">
    <source>
        <dbReference type="EMBL" id="AIN96869.1"/>
    </source>
</evidence>
<dbReference type="GO" id="GO:1902983">
    <property type="term" value="P:DNA strand elongation involved in mitotic DNA replication"/>
    <property type="evidence" value="ECO:0007669"/>
    <property type="project" value="TreeGrafter"/>
</dbReference>
<dbReference type="InterPro" id="IPR056783">
    <property type="entry name" value="PSF1_C"/>
</dbReference>
<dbReference type="InterPro" id="IPR005339">
    <property type="entry name" value="GINS_Psf1"/>
</dbReference>
<accession>A0A088RNN9</accession>
<protein>
    <recommendedName>
        <fullName evidence="5">GINS subunit domain-containing protein</fullName>
    </recommendedName>
</protein>
<dbReference type="EMBL" id="CP009384">
    <property type="protein sequence ID" value="AIN96869.1"/>
    <property type="molecule type" value="Genomic_DNA"/>
</dbReference>
<evidence type="ECO:0000259" key="5">
    <source>
        <dbReference type="Pfam" id="PF05916"/>
    </source>
</evidence>
<evidence type="ECO:0000256" key="2">
    <source>
        <dbReference type="ARBA" id="ARBA00006677"/>
    </source>
</evidence>
<proteinExistence type="inferred from homology"/>
<name>A0A088RNN9_LEIPA</name>
<keyword evidence="7" id="KW-1185">Reference proteome</keyword>
<feature type="domain" description="GINS subunit" evidence="5">
    <location>
        <begin position="60"/>
        <end position="130"/>
    </location>
</feature>
<dbReference type="PANTHER" id="PTHR12914:SF2">
    <property type="entry name" value="DNA REPLICATION COMPLEX GINS PROTEIN PSF1"/>
    <property type="match status" value="1"/>
</dbReference>
<dbReference type="FunFam" id="1.20.58.1030:FF:000008">
    <property type="entry name" value="Hypothetical_protein"/>
    <property type="match status" value="1"/>
</dbReference>
<dbReference type="GO" id="GO:0000811">
    <property type="term" value="C:GINS complex"/>
    <property type="evidence" value="ECO:0007669"/>
    <property type="project" value="InterPro"/>
</dbReference>
<dbReference type="KEGG" id="lpan:LPMP_151470"/>
<dbReference type="eggNOG" id="KOG3303">
    <property type="taxonomic scope" value="Eukaryota"/>
</dbReference>
<dbReference type="VEuPathDB" id="TriTrypDB:LPAL13_150020600"/>
<dbReference type="InterPro" id="IPR036224">
    <property type="entry name" value="GINS_bundle-like_dom_sf"/>
</dbReference>
<dbReference type="InterPro" id="IPR021151">
    <property type="entry name" value="GINS_A"/>
</dbReference>
<sequence>MSSKSQDASAELLSELRALITSGGSMGTLDEQKVRSVVEQINESYECIQSIVTNPYADLTQPYYVSSTNYYRSKCLRDKRCLLTYLLWRQEQVAKAWWGVRDNLLEGTLSAAEAKYLSDYQGTMVEYMTSFDVPLDLRAYLWRPPSVRQLEVRGRYQYEFRSSVSGKTIIINAGDQIFLSFEEAEPLIQQGIVELVGH</sequence>
<gene>
    <name evidence="6" type="ORF">LPMP_151470</name>
</gene>
<dbReference type="AlphaFoldDB" id="A0A088RNN9"/>
<comment type="subcellular location">
    <subcellularLocation>
        <location evidence="1">Nucleus</location>
    </subcellularLocation>
</comment>
<organism evidence="6 7">
    <name type="scientific">Leishmania panamensis</name>
    <dbReference type="NCBI Taxonomy" id="5679"/>
    <lineage>
        <taxon>Eukaryota</taxon>
        <taxon>Discoba</taxon>
        <taxon>Euglenozoa</taxon>
        <taxon>Kinetoplastea</taxon>
        <taxon>Metakinetoplastina</taxon>
        <taxon>Trypanosomatida</taxon>
        <taxon>Trypanosomatidae</taxon>
        <taxon>Leishmaniinae</taxon>
        <taxon>Leishmania</taxon>
        <taxon>Leishmania guyanensis species complex</taxon>
    </lineage>
</organism>
<dbReference type="GeneID" id="22573567"/>
<evidence type="ECO:0000313" key="7">
    <source>
        <dbReference type="Proteomes" id="UP000063063"/>
    </source>
</evidence>
<dbReference type="Gene3D" id="1.20.58.1030">
    <property type="match status" value="1"/>
</dbReference>
<dbReference type="Proteomes" id="UP000063063">
    <property type="component" value="Chromosome 15"/>
</dbReference>
<evidence type="ECO:0000256" key="4">
    <source>
        <dbReference type="ARBA" id="ARBA00023242"/>
    </source>
</evidence>
<evidence type="ECO:0000256" key="3">
    <source>
        <dbReference type="ARBA" id="ARBA00022705"/>
    </source>
</evidence>
<reference evidence="6 7" key="1">
    <citation type="journal article" date="2015" name="Sci. Rep.">
        <title>The genome of Leishmania panamensis: insights into genomics of the L. (Viannia) subgenus.</title>
        <authorList>
            <person name="Llanes A."/>
            <person name="Restrepo C.M."/>
            <person name="Vecchio G.D."/>
            <person name="Anguizola F.J."/>
            <person name="Lleonart R."/>
        </authorList>
    </citation>
    <scope>NUCLEOTIDE SEQUENCE [LARGE SCALE GENOMIC DNA]</scope>
    <source>
        <strain evidence="6 7">MHOM/PA/94/PSC-1</strain>
    </source>
</reference>
<dbReference type="VEuPathDB" id="TriTrypDB:LPMP_151470"/>
<dbReference type="PANTHER" id="PTHR12914">
    <property type="entry name" value="PARTNER OF SLD5"/>
    <property type="match status" value="1"/>
</dbReference>
<dbReference type="CDD" id="cd21696">
    <property type="entry name" value="GINS_B_Psf1"/>
    <property type="match status" value="1"/>
</dbReference>
<comment type="similarity">
    <text evidence="2">Belongs to the GINS1/PSF1 family.</text>
</comment>
<evidence type="ECO:0000256" key="1">
    <source>
        <dbReference type="ARBA" id="ARBA00004123"/>
    </source>
</evidence>
<dbReference type="Pfam" id="PF05916">
    <property type="entry name" value="Sld5"/>
    <property type="match status" value="1"/>
</dbReference>
<dbReference type="CDD" id="cd11710">
    <property type="entry name" value="GINS_A_psf1"/>
    <property type="match status" value="1"/>
</dbReference>
<dbReference type="RefSeq" id="XP_010697522.1">
    <property type="nucleotide sequence ID" value="XM_010699220.1"/>
</dbReference>
<keyword evidence="4" id="KW-0539">Nucleus</keyword>